<organism evidence="2">
    <name type="scientific">freshwater metagenome</name>
    <dbReference type="NCBI Taxonomy" id="449393"/>
    <lineage>
        <taxon>unclassified sequences</taxon>
        <taxon>metagenomes</taxon>
        <taxon>ecological metagenomes</taxon>
    </lineage>
</organism>
<proteinExistence type="predicted"/>
<name>A0A6J7J529_9ZZZZ</name>
<keyword evidence="1" id="KW-0812">Transmembrane</keyword>
<feature type="transmembrane region" description="Helical" evidence="1">
    <location>
        <begin position="161"/>
        <end position="183"/>
    </location>
</feature>
<feature type="transmembrane region" description="Helical" evidence="1">
    <location>
        <begin position="21"/>
        <end position="48"/>
    </location>
</feature>
<feature type="transmembrane region" description="Helical" evidence="1">
    <location>
        <begin position="228"/>
        <end position="250"/>
    </location>
</feature>
<gene>
    <name evidence="2" type="ORF">UFOPK3674_01628</name>
</gene>
<dbReference type="Gene3D" id="1.20.1070.10">
    <property type="entry name" value="Rhodopsin 7-helix transmembrane proteins"/>
    <property type="match status" value="1"/>
</dbReference>
<dbReference type="InterPro" id="IPR041113">
    <property type="entry name" value="Heliorhodopsin"/>
</dbReference>
<keyword evidence="1" id="KW-0472">Membrane</keyword>
<feature type="transmembrane region" description="Helical" evidence="1">
    <location>
        <begin position="106"/>
        <end position="123"/>
    </location>
</feature>
<protein>
    <submittedName>
        <fullName evidence="2">Unannotated protein</fullName>
    </submittedName>
</protein>
<feature type="transmembrane region" description="Helical" evidence="1">
    <location>
        <begin position="68"/>
        <end position="86"/>
    </location>
</feature>
<sequence length="257" mass="27778">MPALDPAVARRLWRWNVGVGGLHLVQAIVLLVIAGAATLPVTASYMLGPPGEGSYGGPKDLFDLRIDLAIAAFLLLAAVDHLGTAVRPLRPWYEANVARGMNPARWWEYSISASLMVVLIAMLSGMTELVALVALFGVNASMILFGLVMERVNVGREAVDWRPFIFGCIAGAVPWIAIGIQLIVSTTEGDGVPGFVFAIFVTLFVLFNTFAINMWLQYRGRGRWADPVFAERVYLILSLVAKSALAWQVYGGALAGS</sequence>
<dbReference type="NCBIfam" id="NF038020">
    <property type="entry name" value="HeR"/>
    <property type="match status" value="1"/>
</dbReference>
<dbReference type="EMBL" id="CAFBMX010000008">
    <property type="protein sequence ID" value="CAB4938130.1"/>
    <property type="molecule type" value="Genomic_DNA"/>
</dbReference>
<feature type="transmembrane region" description="Helical" evidence="1">
    <location>
        <begin position="129"/>
        <end position="149"/>
    </location>
</feature>
<feature type="transmembrane region" description="Helical" evidence="1">
    <location>
        <begin position="195"/>
        <end position="216"/>
    </location>
</feature>
<evidence type="ECO:0000313" key="2">
    <source>
        <dbReference type="EMBL" id="CAB4938130.1"/>
    </source>
</evidence>
<reference evidence="2" key="1">
    <citation type="submission" date="2020-05" db="EMBL/GenBank/DDBJ databases">
        <authorList>
            <person name="Chiriac C."/>
            <person name="Salcher M."/>
            <person name="Ghai R."/>
            <person name="Kavagutti S V."/>
        </authorList>
    </citation>
    <scope>NUCLEOTIDE SEQUENCE</scope>
</reference>
<keyword evidence="1" id="KW-1133">Transmembrane helix</keyword>
<evidence type="ECO:0000256" key="1">
    <source>
        <dbReference type="SAM" id="Phobius"/>
    </source>
</evidence>
<dbReference type="Pfam" id="PF18761">
    <property type="entry name" value="Heliorhodopsin"/>
    <property type="match status" value="1"/>
</dbReference>
<accession>A0A6J7J529</accession>
<dbReference type="SUPFAM" id="SSF81321">
    <property type="entry name" value="Family A G protein-coupled receptor-like"/>
    <property type="match status" value="1"/>
</dbReference>
<dbReference type="AlphaFoldDB" id="A0A6J7J529"/>